<reference evidence="1" key="2">
    <citation type="journal article" date="2015" name="Fish Shellfish Immunol.">
        <title>Early steps in the European eel (Anguilla anguilla)-Vibrio vulnificus interaction in the gills: Role of the RtxA13 toxin.</title>
        <authorList>
            <person name="Callol A."/>
            <person name="Pajuelo D."/>
            <person name="Ebbesson L."/>
            <person name="Teles M."/>
            <person name="MacKenzie S."/>
            <person name="Amaro C."/>
        </authorList>
    </citation>
    <scope>NUCLEOTIDE SEQUENCE</scope>
</reference>
<protein>
    <submittedName>
        <fullName evidence="1">Uncharacterized protein</fullName>
    </submittedName>
</protein>
<sequence length="62" mass="6737">MGDVQLEFHQTSCARSSIRVDEAESIQLFFQVFTAYSICPCDIKGTISSRGAPVKPSLSPGE</sequence>
<accession>A0A0E9XB62</accession>
<evidence type="ECO:0000313" key="1">
    <source>
        <dbReference type="EMBL" id="JAH99987.1"/>
    </source>
</evidence>
<dbReference type="EMBL" id="GBXM01008590">
    <property type="protein sequence ID" value="JAH99987.1"/>
    <property type="molecule type" value="Transcribed_RNA"/>
</dbReference>
<reference evidence="1" key="1">
    <citation type="submission" date="2014-11" db="EMBL/GenBank/DDBJ databases">
        <authorList>
            <person name="Amaro Gonzalez C."/>
        </authorList>
    </citation>
    <scope>NUCLEOTIDE SEQUENCE</scope>
</reference>
<dbReference type="AlphaFoldDB" id="A0A0E9XB62"/>
<name>A0A0E9XB62_ANGAN</name>
<proteinExistence type="predicted"/>
<organism evidence="1">
    <name type="scientific">Anguilla anguilla</name>
    <name type="common">European freshwater eel</name>
    <name type="synonym">Muraena anguilla</name>
    <dbReference type="NCBI Taxonomy" id="7936"/>
    <lineage>
        <taxon>Eukaryota</taxon>
        <taxon>Metazoa</taxon>
        <taxon>Chordata</taxon>
        <taxon>Craniata</taxon>
        <taxon>Vertebrata</taxon>
        <taxon>Euteleostomi</taxon>
        <taxon>Actinopterygii</taxon>
        <taxon>Neopterygii</taxon>
        <taxon>Teleostei</taxon>
        <taxon>Anguilliformes</taxon>
        <taxon>Anguillidae</taxon>
        <taxon>Anguilla</taxon>
    </lineage>
</organism>